<dbReference type="Pfam" id="PF02823">
    <property type="entry name" value="ATP-synt_DE_N"/>
    <property type="match status" value="1"/>
</dbReference>
<dbReference type="EMBL" id="KZ772739">
    <property type="protein sequence ID" value="PTQ35927.1"/>
    <property type="molecule type" value="Genomic_DNA"/>
</dbReference>
<sequence length="208" mass="22519">MLSRQALRTGLRAWRPAVGAIRRSFAADAGAAAVPAEDAESAEFFKKWSSVAPNLDKPHLPHTYMKARSTRTDIPAKLTLNFILPYKFQIEAKEVDMVIIPATSGQMGVLPGHVRTMAELKPGLLSVHEGDSVEKWFVSSGFAFMHENSVADLVVVEGVPLDQIDAEEVKKGLAHYTQLVNTASTDLEKAKAQIGLEVHSAMSVALAA</sequence>
<keyword evidence="4" id="KW-0375">Hydrogen ion transport</keyword>
<proteinExistence type="inferred from homology"/>
<keyword evidence="9" id="KW-0472">Membrane</keyword>
<dbReference type="Gene3D" id="2.60.15.10">
    <property type="entry name" value="F0F1 ATP synthase delta/epsilon subunit, N-terminal"/>
    <property type="match status" value="1"/>
</dbReference>
<dbReference type="AlphaFoldDB" id="A0A2R6WQ17"/>
<evidence type="ECO:0000256" key="7">
    <source>
        <dbReference type="ARBA" id="ARBA00023065"/>
    </source>
</evidence>
<dbReference type="SUPFAM" id="SSF51344">
    <property type="entry name" value="Epsilon subunit of F1F0-ATP synthase N-terminal domain"/>
    <property type="match status" value="1"/>
</dbReference>
<protein>
    <recommendedName>
        <fullName evidence="10">ATP synthase F1 complex delta/epsilon subunit N-terminal domain-containing protein</fullName>
    </recommendedName>
</protein>
<dbReference type="InterPro" id="IPR036771">
    <property type="entry name" value="ATPsynth_dsu/esu_N"/>
</dbReference>
<dbReference type="OMA" id="TTTMKWR"/>
<dbReference type="Proteomes" id="UP000244005">
    <property type="component" value="Unassembled WGS sequence"/>
</dbReference>
<dbReference type="InterPro" id="IPR020546">
    <property type="entry name" value="ATP_synth_F1_dsu/esu_N"/>
</dbReference>
<feature type="domain" description="ATP synthase F1 complex delta/epsilon subunit N-terminal" evidence="10">
    <location>
        <begin position="79"/>
        <end position="150"/>
    </location>
</feature>
<evidence type="ECO:0000256" key="9">
    <source>
        <dbReference type="ARBA" id="ARBA00023136"/>
    </source>
</evidence>
<evidence type="ECO:0000259" key="10">
    <source>
        <dbReference type="Pfam" id="PF02823"/>
    </source>
</evidence>
<name>A0A2R6WQ17_MARPO</name>
<dbReference type="OrthoDB" id="270171at2759"/>
<evidence type="ECO:0000256" key="1">
    <source>
        <dbReference type="ARBA" id="ARBA00004273"/>
    </source>
</evidence>
<dbReference type="GO" id="GO:0046933">
    <property type="term" value="F:proton-transporting ATP synthase activity, rotational mechanism"/>
    <property type="evidence" value="ECO:0007669"/>
    <property type="project" value="InterPro"/>
</dbReference>
<reference evidence="12" key="1">
    <citation type="journal article" date="2017" name="Cell">
        <title>Insights into land plant evolution garnered from the Marchantia polymorpha genome.</title>
        <authorList>
            <person name="Bowman J.L."/>
            <person name="Kohchi T."/>
            <person name="Yamato K.T."/>
            <person name="Jenkins J."/>
            <person name="Shu S."/>
            <person name="Ishizaki K."/>
            <person name="Yamaoka S."/>
            <person name="Nishihama R."/>
            <person name="Nakamura Y."/>
            <person name="Berger F."/>
            <person name="Adam C."/>
            <person name="Aki S.S."/>
            <person name="Althoff F."/>
            <person name="Araki T."/>
            <person name="Arteaga-Vazquez M.A."/>
            <person name="Balasubrmanian S."/>
            <person name="Barry K."/>
            <person name="Bauer D."/>
            <person name="Boehm C.R."/>
            <person name="Briginshaw L."/>
            <person name="Caballero-Perez J."/>
            <person name="Catarino B."/>
            <person name="Chen F."/>
            <person name="Chiyoda S."/>
            <person name="Chovatia M."/>
            <person name="Davies K.M."/>
            <person name="Delmans M."/>
            <person name="Demura T."/>
            <person name="Dierschke T."/>
            <person name="Dolan L."/>
            <person name="Dorantes-Acosta A.E."/>
            <person name="Eklund D.M."/>
            <person name="Florent S.N."/>
            <person name="Flores-Sandoval E."/>
            <person name="Fujiyama A."/>
            <person name="Fukuzawa H."/>
            <person name="Galik B."/>
            <person name="Grimanelli D."/>
            <person name="Grimwood J."/>
            <person name="Grossniklaus U."/>
            <person name="Hamada T."/>
            <person name="Haseloff J."/>
            <person name="Hetherington A.J."/>
            <person name="Higo A."/>
            <person name="Hirakawa Y."/>
            <person name="Hundley H.N."/>
            <person name="Ikeda Y."/>
            <person name="Inoue K."/>
            <person name="Inoue S.I."/>
            <person name="Ishida S."/>
            <person name="Jia Q."/>
            <person name="Kakita M."/>
            <person name="Kanazawa T."/>
            <person name="Kawai Y."/>
            <person name="Kawashima T."/>
            <person name="Kennedy M."/>
            <person name="Kinose K."/>
            <person name="Kinoshita T."/>
            <person name="Kohara Y."/>
            <person name="Koide E."/>
            <person name="Komatsu K."/>
            <person name="Kopischke S."/>
            <person name="Kubo M."/>
            <person name="Kyozuka J."/>
            <person name="Lagercrantz U."/>
            <person name="Lin S.S."/>
            <person name="Lindquist E."/>
            <person name="Lipzen A.M."/>
            <person name="Lu C.W."/>
            <person name="De Luna E."/>
            <person name="Martienssen R.A."/>
            <person name="Minamino N."/>
            <person name="Mizutani M."/>
            <person name="Mizutani M."/>
            <person name="Mochizuki N."/>
            <person name="Monte I."/>
            <person name="Mosher R."/>
            <person name="Nagasaki H."/>
            <person name="Nakagami H."/>
            <person name="Naramoto S."/>
            <person name="Nishitani K."/>
            <person name="Ohtani M."/>
            <person name="Okamoto T."/>
            <person name="Okumura M."/>
            <person name="Phillips J."/>
            <person name="Pollak B."/>
            <person name="Reinders A."/>
            <person name="Rovekamp M."/>
            <person name="Sano R."/>
            <person name="Sawa S."/>
            <person name="Schmid M.W."/>
            <person name="Shirakawa M."/>
            <person name="Solano R."/>
            <person name="Spunde A."/>
            <person name="Suetsugu N."/>
            <person name="Sugano S."/>
            <person name="Sugiyama A."/>
            <person name="Sun R."/>
            <person name="Suzuki Y."/>
            <person name="Takenaka M."/>
            <person name="Takezawa D."/>
            <person name="Tomogane H."/>
            <person name="Tsuzuki M."/>
            <person name="Ueda T."/>
            <person name="Umeda M."/>
            <person name="Ward J.M."/>
            <person name="Watanabe Y."/>
            <person name="Yazaki K."/>
            <person name="Yokoyama R."/>
            <person name="Yoshitake Y."/>
            <person name="Yotsui I."/>
            <person name="Zachgo S."/>
            <person name="Schmutz J."/>
        </authorList>
    </citation>
    <scope>NUCLEOTIDE SEQUENCE [LARGE SCALE GENOMIC DNA]</scope>
    <source>
        <strain evidence="12">Tak-1</strain>
    </source>
</reference>
<keyword evidence="12" id="KW-1185">Reference proteome</keyword>
<evidence type="ECO:0000256" key="4">
    <source>
        <dbReference type="ARBA" id="ARBA00022781"/>
    </source>
</evidence>
<dbReference type="InterPro" id="IPR001469">
    <property type="entry name" value="ATP_synth_F1_dsu/esu"/>
</dbReference>
<evidence type="ECO:0000256" key="5">
    <source>
        <dbReference type="ARBA" id="ARBA00022792"/>
    </source>
</evidence>
<dbReference type="GO" id="GO:0015986">
    <property type="term" value="P:proton motive force-driven ATP synthesis"/>
    <property type="evidence" value="ECO:0000318"/>
    <property type="project" value="GO_Central"/>
</dbReference>
<evidence type="ECO:0000256" key="3">
    <source>
        <dbReference type="ARBA" id="ARBA00022448"/>
    </source>
</evidence>
<dbReference type="PANTHER" id="PTHR13822">
    <property type="entry name" value="ATP SYNTHASE DELTA/EPSILON CHAIN"/>
    <property type="match status" value="1"/>
</dbReference>
<evidence type="ECO:0000313" key="11">
    <source>
        <dbReference type="EMBL" id="PTQ35927.1"/>
    </source>
</evidence>
<comment type="subcellular location">
    <subcellularLocation>
        <location evidence="1">Mitochondrion inner membrane</location>
    </subcellularLocation>
</comment>
<comment type="similarity">
    <text evidence="2">Belongs to the ATPase epsilon chain family.</text>
</comment>
<dbReference type="PANTHER" id="PTHR13822:SF7">
    <property type="entry name" value="ATP SYNTHASE SUBUNIT DELTA, MITOCHONDRIAL"/>
    <property type="match status" value="1"/>
</dbReference>
<keyword evidence="7" id="KW-0406">Ion transport</keyword>
<evidence type="ECO:0000256" key="8">
    <source>
        <dbReference type="ARBA" id="ARBA00023128"/>
    </source>
</evidence>
<gene>
    <name evidence="11" type="ORF">MARPO_0067s0021</name>
</gene>
<dbReference type="CDD" id="cd12152">
    <property type="entry name" value="F1-ATPase_delta"/>
    <property type="match status" value="1"/>
</dbReference>
<organism evidence="11 12">
    <name type="scientific">Marchantia polymorpha</name>
    <name type="common">Common liverwort</name>
    <name type="synonym">Marchantia aquatica</name>
    <dbReference type="NCBI Taxonomy" id="3197"/>
    <lineage>
        <taxon>Eukaryota</taxon>
        <taxon>Viridiplantae</taxon>
        <taxon>Streptophyta</taxon>
        <taxon>Embryophyta</taxon>
        <taxon>Marchantiophyta</taxon>
        <taxon>Marchantiopsida</taxon>
        <taxon>Marchantiidae</taxon>
        <taxon>Marchantiales</taxon>
        <taxon>Marchantiaceae</taxon>
        <taxon>Marchantia</taxon>
    </lineage>
</organism>
<dbReference type="GO" id="GO:0045259">
    <property type="term" value="C:proton-transporting ATP synthase complex"/>
    <property type="evidence" value="ECO:0000318"/>
    <property type="project" value="GO_Central"/>
</dbReference>
<keyword evidence="8" id="KW-0496">Mitochondrion</keyword>
<dbReference type="Gramene" id="Mp7g19560.1">
    <property type="protein sequence ID" value="Mp7g19560.1.cds"/>
    <property type="gene ID" value="Mp7g19560"/>
</dbReference>
<accession>A0A2R6WQ17</accession>
<evidence type="ECO:0000313" key="12">
    <source>
        <dbReference type="Proteomes" id="UP000244005"/>
    </source>
</evidence>
<dbReference type="GO" id="GO:0005743">
    <property type="term" value="C:mitochondrial inner membrane"/>
    <property type="evidence" value="ECO:0007669"/>
    <property type="project" value="UniProtKB-SubCell"/>
</dbReference>
<evidence type="ECO:0000256" key="6">
    <source>
        <dbReference type="ARBA" id="ARBA00022946"/>
    </source>
</evidence>
<keyword evidence="5" id="KW-0999">Mitochondrion inner membrane</keyword>
<keyword evidence="6" id="KW-0809">Transit peptide</keyword>
<keyword evidence="3" id="KW-0813">Transport</keyword>
<evidence type="ECO:0000256" key="2">
    <source>
        <dbReference type="ARBA" id="ARBA00005712"/>
    </source>
</evidence>
<dbReference type="HAMAP" id="MF_00530">
    <property type="entry name" value="ATP_synth_epsil_bac"/>
    <property type="match status" value="1"/>
</dbReference>